<reference evidence="2 3" key="1">
    <citation type="submission" date="2019-08" db="EMBL/GenBank/DDBJ databases">
        <title>Deep-cultivation of Planctomycetes and their phenomic and genomic characterization uncovers novel biology.</title>
        <authorList>
            <person name="Wiegand S."/>
            <person name="Jogler M."/>
            <person name="Boedeker C."/>
            <person name="Pinto D."/>
            <person name="Vollmers J."/>
            <person name="Rivas-Marin E."/>
            <person name="Kohn T."/>
            <person name="Peeters S.H."/>
            <person name="Heuer A."/>
            <person name="Rast P."/>
            <person name="Oberbeckmann S."/>
            <person name="Bunk B."/>
            <person name="Jeske O."/>
            <person name="Meyerdierks A."/>
            <person name="Storesund J.E."/>
            <person name="Kallscheuer N."/>
            <person name="Luecker S."/>
            <person name="Lage O.M."/>
            <person name="Pohl T."/>
            <person name="Merkel B.J."/>
            <person name="Hornburger P."/>
            <person name="Mueller R.-W."/>
            <person name="Bruemmer F."/>
            <person name="Labrenz M."/>
            <person name="Spormann A.M."/>
            <person name="Op Den Camp H."/>
            <person name="Overmann J."/>
            <person name="Amann R."/>
            <person name="Jetten M.S.M."/>
            <person name="Mascher T."/>
            <person name="Medema M.H."/>
            <person name="Devos D.P."/>
            <person name="Kaster A.-K."/>
            <person name="Ovreas L."/>
            <person name="Rohde M."/>
            <person name="Galperin M.Y."/>
            <person name="Jogler C."/>
        </authorList>
    </citation>
    <scope>NUCLEOTIDE SEQUENCE [LARGE SCALE GENOMIC DNA]</scope>
    <source>
        <strain evidence="2 3">LF1</strain>
    </source>
</reference>
<evidence type="ECO:0000313" key="3">
    <source>
        <dbReference type="Proteomes" id="UP000322699"/>
    </source>
</evidence>
<evidence type="ECO:0000313" key="2">
    <source>
        <dbReference type="EMBL" id="KAA1257649.1"/>
    </source>
</evidence>
<comment type="caution">
    <text evidence="2">The sequence shown here is derived from an EMBL/GenBank/DDBJ whole genome shotgun (WGS) entry which is preliminary data.</text>
</comment>
<sequence length="509" mass="54070">MDDLKTEVAFPPDLAHTATREAENETDTEAPRLSTQQNRCMEWSPGTAYAPLTQNAGFATVEFAAVKSRSDERMSRRLIDCFHSILLAISIAAMVPIPSLASDHRFDHGMVPVTDFPSSRPDECCPVNWSAIHSGAAACGFNVTGGTHDSAPLHRIALRSQIDTLPATVSPAQVSITTAIMALASVRVQQVTEPFAVVGPRLTPSSESMTEFLDWCNQLAQAETAGGPATIASAAIIESPDDQMLSIDRMLDQLADEEPVDADINHVEVRNYVESRKSIDGDSFISVARRNPLVGSSAMITTLRSGPYAGDLADNGMLESGQLKVWSILPTVTRPFCIRHSSRSFDADDLAFAAASSAKSILINDQANDYLAAIGNIDSMLAEARAAAPSGIQIASRQVQADKIVASASASFAVAKNIGAWIVQQDRAAKEMAWQRATTLLNRTSLAESVPTVSFHELGSRFANLAVAGQELASIAAAELAKALPSDGKPAAQEKAAAQVAAADADLDR</sequence>
<dbReference type="Proteomes" id="UP000322699">
    <property type="component" value="Unassembled WGS sequence"/>
</dbReference>
<dbReference type="EMBL" id="VRLW01000001">
    <property type="protein sequence ID" value="KAA1257649.1"/>
    <property type="molecule type" value="Genomic_DNA"/>
</dbReference>
<feature type="region of interest" description="Disordered" evidence="1">
    <location>
        <begin position="1"/>
        <end position="36"/>
    </location>
</feature>
<protein>
    <submittedName>
        <fullName evidence="2">Uncharacterized protein</fullName>
    </submittedName>
</protein>
<evidence type="ECO:0000256" key="1">
    <source>
        <dbReference type="SAM" id="MobiDB-lite"/>
    </source>
</evidence>
<name>A0A5B1CD41_9BACT</name>
<gene>
    <name evidence="2" type="ORF">LF1_01370</name>
</gene>
<keyword evidence="3" id="KW-1185">Reference proteome</keyword>
<organism evidence="2 3">
    <name type="scientific">Rubripirellula obstinata</name>
    <dbReference type="NCBI Taxonomy" id="406547"/>
    <lineage>
        <taxon>Bacteria</taxon>
        <taxon>Pseudomonadati</taxon>
        <taxon>Planctomycetota</taxon>
        <taxon>Planctomycetia</taxon>
        <taxon>Pirellulales</taxon>
        <taxon>Pirellulaceae</taxon>
        <taxon>Rubripirellula</taxon>
    </lineage>
</organism>
<accession>A0A5B1CD41</accession>
<dbReference type="AlphaFoldDB" id="A0A5B1CD41"/>
<proteinExistence type="predicted"/>